<evidence type="ECO:0000256" key="2">
    <source>
        <dbReference type="SAM" id="SignalP"/>
    </source>
</evidence>
<evidence type="ECO:0000256" key="1">
    <source>
        <dbReference type="SAM" id="MobiDB-lite"/>
    </source>
</evidence>
<sequence length="86" mass="9968">MFKPWIVLACLAAPLLAQAEEPVRQPRPQTATEALLQVQASNRQASSVRQEQTDKERDQAMQRWLDSYKYAIPDFYRWTKISSSNN</sequence>
<accession>A0A135NPJ1</accession>
<feature type="signal peptide" evidence="2">
    <location>
        <begin position="1"/>
        <end position="19"/>
    </location>
</feature>
<protein>
    <submittedName>
        <fullName evidence="3">DUF3613 domain-containing protein</fullName>
    </submittedName>
</protein>
<gene>
    <name evidence="3" type="ORF">H4C75_23635</name>
    <name evidence="4" type="ORF">K5H97_04085</name>
</gene>
<evidence type="ECO:0000313" key="5">
    <source>
        <dbReference type="Proteomes" id="UP000541770"/>
    </source>
</evidence>
<dbReference type="RefSeq" id="WP_028691366.1">
    <property type="nucleotide sequence ID" value="NZ_BQIL01000032.1"/>
</dbReference>
<evidence type="ECO:0000313" key="4">
    <source>
        <dbReference type="EMBL" id="QZP27546.1"/>
    </source>
</evidence>
<dbReference type="EMBL" id="JACGDE010000020">
    <property type="protein sequence ID" value="MBA6067733.1"/>
    <property type="molecule type" value="Genomic_DNA"/>
</dbReference>
<dbReference type="EMBL" id="CP081966">
    <property type="protein sequence ID" value="QZP27546.1"/>
    <property type="molecule type" value="Genomic_DNA"/>
</dbReference>
<dbReference type="AlphaFoldDB" id="A0A135NPJ1"/>
<organism evidence="3 5">
    <name type="scientific">Pseudomonas mosselii</name>
    <dbReference type="NCBI Taxonomy" id="78327"/>
    <lineage>
        <taxon>Bacteria</taxon>
        <taxon>Pseudomonadati</taxon>
        <taxon>Pseudomonadota</taxon>
        <taxon>Gammaproteobacteria</taxon>
        <taxon>Pseudomonadales</taxon>
        <taxon>Pseudomonadaceae</taxon>
        <taxon>Pseudomonas</taxon>
    </lineage>
</organism>
<evidence type="ECO:0000313" key="3">
    <source>
        <dbReference type="EMBL" id="MBA6067733.1"/>
    </source>
</evidence>
<dbReference type="Proteomes" id="UP000541770">
    <property type="component" value="Unassembled WGS sequence"/>
</dbReference>
<evidence type="ECO:0000313" key="6">
    <source>
        <dbReference type="Proteomes" id="UP000825591"/>
    </source>
</evidence>
<reference evidence="3 5" key="1">
    <citation type="submission" date="2020-07" db="EMBL/GenBank/DDBJ databases">
        <title>Diversity of carbapenemase encoding genes among Pseudomonas putida group clinical isolates in a tertiary Brazilian hospital.</title>
        <authorList>
            <person name="Alberto-Lei F."/>
            <person name="Nodari C.S."/>
            <person name="Streling A.P."/>
            <person name="Paulino J.T."/>
            <person name="Bessa-Neto F.O."/>
            <person name="Cayo R."/>
            <person name="Gales A.C."/>
        </authorList>
    </citation>
    <scope>NUCLEOTIDE SEQUENCE [LARGE SCALE GENOMIC DNA]</scope>
    <source>
        <strain evidence="3 5">14802</strain>
    </source>
</reference>
<dbReference type="Pfam" id="PF12266">
    <property type="entry name" value="DUF3613"/>
    <property type="match status" value="1"/>
</dbReference>
<dbReference type="Proteomes" id="UP000825591">
    <property type="component" value="Chromosome"/>
</dbReference>
<dbReference type="InterPro" id="IPR022053">
    <property type="entry name" value="DUF3613"/>
</dbReference>
<proteinExistence type="predicted"/>
<keyword evidence="6" id="KW-1185">Reference proteome</keyword>
<reference evidence="4 6" key="2">
    <citation type="submission" date="2021-08" db="EMBL/GenBank/DDBJ databases">
        <title>Bactericidal Effect of Pseudomonas oryziphila sp. nov., a novel Pseudomonas Species Against Xanthomonas oryzae Reduces Disease Severity of Bacterial Leaf Streak of Rice.</title>
        <authorList>
            <person name="Yang R."/>
            <person name="Li S."/>
            <person name="Li Y."/>
            <person name="Yan Y."/>
            <person name="Fang Y."/>
            <person name="Zou L."/>
            <person name="Chen G."/>
        </authorList>
    </citation>
    <scope>NUCLEOTIDE SEQUENCE [LARGE SCALE GENOMIC DNA]</scope>
    <source>
        <strain evidence="4 6">DSM 17497</strain>
    </source>
</reference>
<name>A0A135NPJ1_9PSED</name>
<feature type="region of interest" description="Disordered" evidence="1">
    <location>
        <begin position="38"/>
        <end position="59"/>
    </location>
</feature>
<dbReference type="STRING" id="1388763.O165_019265"/>
<feature type="compositionally biased region" description="Polar residues" evidence="1">
    <location>
        <begin position="38"/>
        <end position="50"/>
    </location>
</feature>
<keyword evidence="2" id="KW-0732">Signal</keyword>
<feature type="chain" id="PRO_5043971642" evidence="2">
    <location>
        <begin position="20"/>
        <end position="86"/>
    </location>
</feature>